<dbReference type="InterPro" id="IPR001173">
    <property type="entry name" value="Glyco_trans_2-like"/>
</dbReference>
<keyword evidence="4" id="KW-1185">Reference proteome</keyword>
<dbReference type="OrthoDB" id="46222at2157"/>
<protein>
    <submittedName>
        <fullName evidence="3">Glycosyl transferase family 2</fullName>
    </submittedName>
</protein>
<dbReference type="GeneID" id="10393658"/>
<evidence type="ECO:0000313" key="4">
    <source>
        <dbReference type="Proteomes" id="UP000008136"/>
    </source>
</evidence>
<dbReference type="AlphaFoldDB" id="F2KQM3"/>
<dbReference type="Gene3D" id="3.90.550.10">
    <property type="entry name" value="Spore Coat Polysaccharide Biosynthesis Protein SpsA, Chain A"/>
    <property type="match status" value="1"/>
</dbReference>
<feature type="transmembrane region" description="Helical" evidence="1">
    <location>
        <begin position="227"/>
        <end position="245"/>
    </location>
</feature>
<dbReference type="GO" id="GO:0016740">
    <property type="term" value="F:transferase activity"/>
    <property type="evidence" value="ECO:0007669"/>
    <property type="project" value="UniProtKB-KW"/>
</dbReference>
<feature type="domain" description="Glycosyltransferase 2-like" evidence="2">
    <location>
        <begin position="9"/>
        <end position="148"/>
    </location>
</feature>
<dbReference type="HOGENOM" id="CLU_065962_0_0_2"/>
<dbReference type="STRING" id="693661.Arcve_0562"/>
<name>F2KQM3_ARCVS</name>
<evidence type="ECO:0000313" key="3">
    <source>
        <dbReference type="EMBL" id="AEA46585.1"/>
    </source>
</evidence>
<dbReference type="SUPFAM" id="SSF53448">
    <property type="entry name" value="Nucleotide-diphospho-sugar transferases"/>
    <property type="match status" value="1"/>
</dbReference>
<evidence type="ECO:0000259" key="2">
    <source>
        <dbReference type="Pfam" id="PF00535"/>
    </source>
</evidence>
<dbReference type="eggNOG" id="arCOG01381">
    <property type="taxonomic scope" value="Archaea"/>
</dbReference>
<dbReference type="KEGG" id="ave:Arcve_0562"/>
<accession>F2KQM3</accession>
<dbReference type="InterPro" id="IPR029044">
    <property type="entry name" value="Nucleotide-diphossugar_trans"/>
</dbReference>
<feature type="transmembrane region" description="Helical" evidence="1">
    <location>
        <begin position="197"/>
        <end position="215"/>
    </location>
</feature>
<sequence length="254" mass="29699">MITEKLPISVVMLSYNSEKEIKDSLDSVKWADEIIVIDSYSRDRTVDIAKECGAKVYQHDFLGFAKEWEFGISKAKNEWVLILATDERIPEELADEIKEAIKNSDYDGYKIPRLNYYLGFKLKFTTWPDYQLRLFKKSRARVVDREVHEHVVVNGKVGKLKNPVIHLPMETVEDRINKMNRYTTLEARQILKEGRRITVAHLIFLPLWTFIYRFFIRGGFLDGVGGFAFSINAAYYSFIAHFKAFNIKLKNKEL</sequence>
<dbReference type="Pfam" id="PF00535">
    <property type="entry name" value="Glycos_transf_2"/>
    <property type="match status" value="1"/>
</dbReference>
<keyword evidence="1" id="KW-0472">Membrane</keyword>
<dbReference type="EMBL" id="CP002588">
    <property type="protein sequence ID" value="AEA46585.1"/>
    <property type="molecule type" value="Genomic_DNA"/>
</dbReference>
<dbReference type="PANTHER" id="PTHR43630:SF2">
    <property type="entry name" value="GLYCOSYLTRANSFERASE"/>
    <property type="match status" value="1"/>
</dbReference>
<dbReference type="CDD" id="cd02511">
    <property type="entry name" value="Beta4Glucosyltransferase"/>
    <property type="match status" value="1"/>
</dbReference>
<keyword evidence="1" id="KW-1133">Transmembrane helix</keyword>
<dbReference type="PANTHER" id="PTHR43630">
    <property type="entry name" value="POLY-BETA-1,6-N-ACETYL-D-GLUCOSAMINE SYNTHASE"/>
    <property type="match status" value="1"/>
</dbReference>
<dbReference type="RefSeq" id="WP_013683259.1">
    <property type="nucleotide sequence ID" value="NC_015320.1"/>
</dbReference>
<keyword evidence="1" id="KW-0812">Transmembrane</keyword>
<evidence type="ECO:0000256" key="1">
    <source>
        <dbReference type="SAM" id="Phobius"/>
    </source>
</evidence>
<organism evidence="3 4">
    <name type="scientific">Archaeoglobus veneficus (strain DSM 11195 / SNP6)</name>
    <dbReference type="NCBI Taxonomy" id="693661"/>
    <lineage>
        <taxon>Archaea</taxon>
        <taxon>Methanobacteriati</taxon>
        <taxon>Methanobacteriota</taxon>
        <taxon>Archaeoglobi</taxon>
        <taxon>Archaeoglobales</taxon>
        <taxon>Archaeoglobaceae</taxon>
        <taxon>Archaeoglobus</taxon>
    </lineage>
</organism>
<keyword evidence="3" id="KW-0808">Transferase</keyword>
<proteinExistence type="predicted"/>
<dbReference type="Proteomes" id="UP000008136">
    <property type="component" value="Chromosome"/>
</dbReference>
<reference evidence="3 4" key="1">
    <citation type="submission" date="2011-03" db="EMBL/GenBank/DDBJ databases">
        <title>The complete genome of Archaeoglobus veneficus SNP6.</title>
        <authorList>
            <consortium name="US DOE Joint Genome Institute (JGI-PGF)"/>
            <person name="Lucas S."/>
            <person name="Copeland A."/>
            <person name="Lapidus A."/>
            <person name="Bruce D."/>
            <person name="Goodwin L."/>
            <person name="Pitluck S."/>
            <person name="Kyrpides N."/>
            <person name="Mavromatis K."/>
            <person name="Pagani I."/>
            <person name="Ivanova N."/>
            <person name="Mikhailova N."/>
            <person name="Lu M."/>
            <person name="Detter J.C."/>
            <person name="Tapia R."/>
            <person name="Han C."/>
            <person name="Land M."/>
            <person name="Hauser L."/>
            <person name="Markowitz V."/>
            <person name="Cheng J.-F."/>
            <person name="Hugenholtz P."/>
            <person name="Woyke T."/>
            <person name="Wu D."/>
            <person name="Spring S."/>
            <person name="Brambilla E."/>
            <person name="Klenk H.-P."/>
            <person name="Eisen J.A."/>
        </authorList>
    </citation>
    <scope>NUCLEOTIDE SEQUENCE [LARGE SCALE GENOMIC DNA]</scope>
    <source>
        <strain>SNP6</strain>
    </source>
</reference>
<gene>
    <name evidence="3" type="ordered locus">Arcve_0562</name>
</gene>